<dbReference type="AlphaFoldDB" id="A0AB37I8L1"/>
<protein>
    <recommendedName>
        <fullName evidence="3">Lipoprotein</fullName>
    </recommendedName>
</protein>
<comment type="caution">
    <text evidence="1">The sequence shown here is derived from an EMBL/GenBank/DDBJ whole genome shotgun (WGS) entry which is preliminary data.</text>
</comment>
<evidence type="ECO:0000313" key="2">
    <source>
        <dbReference type="Proteomes" id="UP000253498"/>
    </source>
</evidence>
<name>A0AB37I8L1_ENTHR</name>
<reference evidence="1 2" key="1">
    <citation type="submission" date="2015-06" db="EMBL/GenBank/DDBJ databases">
        <title>The Genome Sequence of Enterococcus hirae 88EA1.</title>
        <authorList>
            <consortium name="The Broad Institute Genomics Platform"/>
            <consortium name="The Broad Institute Genome Sequencing Center for Infectious Disease"/>
            <person name="Earl A.M."/>
            <person name="Van Tyne D."/>
            <person name="Lebreton F."/>
            <person name="Saavedra J.T."/>
            <person name="Gilmore M.S."/>
            <person name="Manson McGuire A."/>
            <person name="Clock S."/>
            <person name="Crupain M."/>
            <person name="Rangan U."/>
            <person name="Young S."/>
            <person name="Abouelleil A."/>
            <person name="Cao P."/>
            <person name="Chapman S.B."/>
            <person name="Griggs A."/>
            <person name="Priest M."/>
            <person name="Shea T."/>
            <person name="Wortman J."/>
            <person name="Nusbaum C."/>
            <person name="Birren B."/>
        </authorList>
    </citation>
    <scope>NUCLEOTIDE SEQUENCE [LARGE SCALE GENOMIC DNA]</scope>
    <source>
        <strain evidence="1 2">88EA1</strain>
    </source>
</reference>
<dbReference type="Proteomes" id="UP000253498">
    <property type="component" value="Unassembled WGS sequence"/>
</dbReference>
<dbReference type="InterPro" id="IPR049982">
    <property type="entry name" value="EF0163-like"/>
</dbReference>
<dbReference type="EMBL" id="LESJ01000012">
    <property type="protein sequence ID" value="RBT66005.1"/>
    <property type="molecule type" value="Genomic_DNA"/>
</dbReference>
<evidence type="ECO:0000313" key="1">
    <source>
        <dbReference type="EMBL" id="RBT66005.1"/>
    </source>
</evidence>
<organism evidence="1 2">
    <name type="scientific">Enterococcus hirae</name>
    <dbReference type="NCBI Taxonomy" id="1354"/>
    <lineage>
        <taxon>Bacteria</taxon>
        <taxon>Bacillati</taxon>
        <taxon>Bacillota</taxon>
        <taxon>Bacilli</taxon>
        <taxon>Lactobacillales</taxon>
        <taxon>Enterococcaceae</taxon>
        <taxon>Enterococcus</taxon>
    </lineage>
</organism>
<accession>A0AB37I8L1</accession>
<dbReference type="NCBIfam" id="NF042930">
    <property type="entry name" value="EF0163_fam"/>
    <property type="match status" value="1"/>
</dbReference>
<dbReference type="PROSITE" id="PS51257">
    <property type="entry name" value="PROKAR_LIPOPROTEIN"/>
    <property type="match status" value="1"/>
</dbReference>
<gene>
    <name evidence="1" type="ORF">EB03_02865</name>
</gene>
<sequence length="158" mass="18300">MKKVILLSLLTVLFLSGCHKKEEKTVEETTTSQSTMVLEDKTTEISKEPENPRPMLVAFGNKFLNFNSLKERNQSVKEYMTEKCQEENGINVDLDAKFRSVGKIVKVFQDTDSEKQYALLCEEDSRGVKNEVLFVVQLVEEDGQYKIDNFRYEQLHVH</sequence>
<evidence type="ECO:0008006" key="3">
    <source>
        <dbReference type="Google" id="ProtNLM"/>
    </source>
</evidence>
<proteinExistence type="predicted"/>